<proteinExistence type="inferred from homology"/>
<dbReference type="Gene3D" id="2.60.40.1180">
    <property type="entry name" value="Golgi alpha-mannosidase II"/>
    <property type="match status" value="1"/>
</dbReference>
<name>A0ABV3QEW1_9GAMM</name>
<dbReference type="GO" id="GO:0004558">
    <property type="term" value="F:alpha-1,4-glucosidase activity"/>
    <property type="evidence" value="ECO:0007669"/>
    <property type="project" value="UniProtKB-EC"/>
</dbReference>
<dbReference type="RefSeq" id="WP_367854399.1">
    <property type="nucleotide sequence ID" value="NZ_JBFOHK010000002.1"/>
</dbReference>
<dbReference type="PANTHER" id="PTHR10357:SF179">
    <property type="entry name" value="NEUTRAL AND BASIC AMINO ACID TRANSPORT PROTEIN RBAT"/>
    <property type="match status" value="1"/>
</dbReference>
<dbReference type="EC" id="3.2.1.20" evidence="3"/>
<dbReference type="Pfam" id="PF00128">
    <property type="entry name" value="Alpha-amylase"/>
    <property type="match status" value="1"/>
</dbReference>
<dbReference type="Proteomes" id="UP001556220">
    <property type="component" value="Unassembled WGS sequence"/>
</dbReference>
<dbReference type="SUPFAM" id="SSF51011">
    <property type="entry name" value="Glycosyl hydrolase domain"/>
    <property type="match status" value="1"/>
</dbReference>
<organism evidence="3 4">
    <name type="scientific">Rhodanobacter lycopersici</name>
    <dbReference type="NCBI Taxonomy" id="3162487"/>
    <lineage>
        <taxon>Bacteria</taxon>
        <taxon>Pseudomonadati</taxon>
        <taxon>Pseudomonadota</taxon>
        <taxon>Gammaproteobacteria</taxon>
        <taxon>Lysobacterales</taxon>
        <taxon>Rhodanobacteraceae</taxon>
        <taxon>Rhodanobacter</taxon>
    </lineage>
</organism>
<comment type="similarity">
    <text evidence="1">Belongs to the glycosyl hydrolase 13 family.</text>
</comment>
<evidence type="ECO:0000259" key="2">
    <source>
        <dbReference type="SMART" id="SM00642"/>
    </source>
</evidence>
<keyword evidence="4" id="KW-1185">Reference proteome</keyword>
<dbReference type="PANTHER" id="PTHR10357">
    <property type="entry name" value="ALPHA-AMYLASE FAMILY MEMBER"/>
    <property type="match status" value="1"/>
</dbReference>
<comment type="caution">
    <text evidence="3">The sequence shown here is derived from an EMBL/GenBank/DDBJ whole genome shotgun (WGS) entry which is preliminary data.</text>
</comment>
<dbReference type="SUPFAM" id="SSF51445">
    <property type="entry name" value="(Trans)glycosidases"/>
    <property type="match status" value="1"/>
</dbReference>
<reference evidence="3 4" key="1">
    <citation type="submission" date="2024-06" db="EMBL/GenBank/DDBJ databases">
        <authorList>
            <person name="Woo H."/>
        </authorList>
    </citation>
    <scope>NUCLEOTIDE SEQUENCE [LARGE SCALE GENOMIC DNA]</scope>
    <source>
        <strain evidence="3 4">Si-c</strain>
    </source>
</reference>
<keyword evidence="3" id="KW-0378">Hydrolase</keyword>
<keyword evidence="3" id="KW-0326">Glycosidase</keyword>
<dbReference type="Gene3D" id="3.20.20.80">
    <property type="entry name" value="Glycosidases"/>
    <property type="match status" value="2"/>
</dbReference>
<protein>
    <submittedName>
        <fullName evidence="3">Alpha-glucosidase</fullName>
        <ecNumber evidence="3">3.2.1.20</ecNumber>
    </submittedName>
</protein>
<dbReference type="CDD" id="cd11330">
    <property type="entry name" value="AmyAc_OligoGlu"/>
    <property type="match status" value="1"/>
</dbReference>
<dbReference type="InterPro" id="IPR006047">
    <property type="entry name" value="GH13_cat_dom"/>
</dbReference>
<dbReference type="SMART" id="SM00642">
    <property type="entry name" value="Aamy"/>
    <property type="match status" value="1"/>
</dbReference>
<accession>A0ABV3QEW1</accession>
<dbReference type="EMBL" id="JBFOHK010000002">
    <property type="protein sequence ID" value="MEW9572352.1"/>
    <property type="molecule type" value="Genomic_DNA"/>
</dbReference>
<gene>
    <name evidence="3" type="ORF">ABQJ54_11375</name>
</gene>
<dbReference type="InterPro" id="IPR013780">
    <property type="entry name" value="Glyco_hydro_b"/>
</dbReference>
<evidence type="ECO:0000313" key="4">
    <source>
        <dbReference type="Proteomes" id="UP001556220"/>
    </source>
</evidence>
<dbReference type="Gene3D" id="3.90.400.10">
    <property type="entry name" value="Oligo-1,6-glucosidase, Domain 2"/>
    <property type="match status" value="1"/>
</dbReference>
<sequence>MNDAPWWRGAVIYQIYPRSFQDSNGDGIGDLPGITERLDYVASLGVDAIWISPFFKSPMADYGYDIADFRDVDPVFGTLADFDRLLHKAHALGLKVMIDQVPSHTSSEHSWFEESRRSRDNPKADWYVWADAKEDGTPPNNWLSIFGGSAWQWEPRRKQYYLHNFLAAQPDLNFHHPDVPAAALEHLRFWLDRGVDGFRLDSINFCFHDRLLRDNPAKPGDQRVGRGFSPDSPYAYQCHLFNNTRPENLAFLARLRGLLDEYPDRVALGEVSSEDSLATMAEYTGDGRLHTSYSFELLGDEHSASHIRGTVEILERRMPHGWPCWAISNHDCMRVRSRWAAPDAPDHAASLFSALACSLRGSVCVYQGEELALPEAELPYEALRDPYGIAFWPDSKGRDGCRTPMPWRDEGQGGFTTGAPWLPLDDRHRRLNVAAQEADPVSPLHRFRRFLQWRRQRPALKWGDIRFLDTPEPLLAVMRSCREETILAVFNLGGDAATLPWPAGEARVCGDHGLPGGRIENGRIVLPGYGALFAEIDAPLPIHHAGEAVEAAGT</sequence>
<feature type="domain" description="Glycosyl hydrolase family 13 catalytic" evidence="2">
    <location>
        <begin position="14"/>
        <end position="402"/>
    </location>
</feature>
<dbReference type="InterPro" id="IPR045857">
    <property type="entry name" value="O16G_dom_2"/>
</dbReference>
<evidence type="ECO:0000256" key="1">
    <source>
        <dbReference type="ARBA" id="ARBA00008061"/>
    </source>
</evidence>
<evidence type="ECO:0000313" key="3">
    <source>
        <dbReference type="EMBL" id="MEW9572352.1"/>
    </source>
</evidence>
<dbReference type="InterPro" id="IPR017853">
    <property type="entry name" value="GH"/>
</dbReference>